<comment type="caution">
    <text evidence="4">The sequence shown here is derived from an EMBL/GenBank/DDBJ whole genome shotgun (WGS) entry which is preliminary data.</text>
</comment>
<proteinExistence type="predicted"/>
<dbReference type="InterPro" id="IPR036412">
    <property type="entry name" value="HAD-like_sf"/>
</dbReference>
<dbReference type="InterPro" id="IPR041492">
    <property type="entry name" value="HAD_2"/>
</dbReference>
<dbReference type="PANTHER" id="PTHR46193:SF9">
    <property type="entry name" value="HALOACID DEHALOGENASE-LIKE HYDROLASE DOMAIN-CONTAINING PROTEIN SGPP"/>
    <property type="match status" value="1"/>
</dbReference>
<keyword evidence="2" id="KW-0460">Magnesium</keyword>
<evidence type="ECO:0000313" key="5">
    <source>
        <dbReference type="Proteomes" id="UP001341840"/>
    </source>
</evidence>
<feature type="chain" id="PRO_5045726499" evidence="3">
    <location>
        <begin position="33"/>
        <end position="252"/>
    </location>
</feature>
<sequence>MGLHRSLPILWKTSLRLLSASILRVAVREVAGRLDKQEASNSDLDAGLELAASSTGRSVVGSHHTRARCRCSNCVVKRFSSYSSYRVMQKLSSISSTDACTQVVANALKGVDTGDTIHTPEAGNTVKRGARSGSLYIKIKLGLSGFFDAVVIGGECQHGKPRPDPYLKGLEALKASNDHAFISEDSISGVKAGVAAEVPVIGITNRNSKDLLMKARPTFLIKDYDDPKLLLLRLGRTSSPNLKLPISYGSSH</sequence>
<keyword evidence="5" id="KW-1185">Reference proteome</keyword>
<dbReference type="InterPro" id="IPR051600">
    <property type="entry name" value="Beta-PGM-like"/>
</dbReference>
<dbReference type="Pfam" id="PF13419">
    <property type="entry name" value="HAD_2"/>
    <property type="match status" value="1"/>
</dbReference>
<evidence type="ECO:0000256" key="3">
    <source>
        <dbReference type="SAM" id="SignalP"/>
    </source>
</evidence>
<gene>
    <name evidence="4" type="ORF">PIB30_017637</name>
</gene>
<evidence type="ECO:0000256" key="2">
    <source>
        <dbReference type="ARBA" id="ARBA00022842"/>
    </source>
</evidence>
<keyword evidence="1" id="KW-0479">Metal-binding</keyword>
<dbReference type="PANTHER" id="PTHR46193">
    <property type="entry name" value="6-PHOSPHOGLUCONATE PHOSPHATASE"/>
    <property type="match status" value="1"/>
</dbReference>
<dbReference type="CDD" id="cd07505">
    <property type="entry name" value="HAD_BPGM-like"/>
    <property type="match status" value="1"/>
</dbReference>
<dbReference type="EMBL" id="JASCZI010181294">
    <property type="protein sequence ID" value="MED6181247.1"/>
    <property type="molecule type" value="Genomic_DNA"/>
</dbReference>
<dbReference type="Gene3D" id="3.40.50.1000">
    <property type="entry name" value="HAD superfamily/HAD-like"/>
    <property type="match status" value="1"/>
</dbReference>
<evidence type="ECO:0000313" key="4">
    <source>
        <dbReference type="EMBL" id="MED6181247.1"/>
    </source>
</evidence>
<dbReference type="InterPro" id="IPR023214">
    <property type="entry name" value="HAD_sf"/>
</dbReference>
<name>A0ABU6W698_9FABA</name>
<dbReference type="Proteomes" id="UP001341840">
    <property type="component" value="Unassembled WGS sequence"/>
</dbReference>
<reference evidence="4 5" key="1">
    <citation type="journal article" date="2023" name="Plants (Basel)">
        <title>Bridging the Gap: Combining Genomics and Transcriptomics Approaches to Understand Stylosanthes scabra, an Orphan Legume from the Brazilian Caatinga.</title>
        <authorList>
            <person name="Ferreira-Neto J.R.C."/>
            <person name="da Silva M.D."/>
            <person name="Binneck E."/>
            <person name="de Melo N.F."/>
            <person name="da Silva R.H."/>
            <person name="de Melo A.L.T.M."/>
            <person name="Pandolfi V."/>
            <person name="Bustamante F.O."/>
            <person name="Brasileiro-Vidal A.C."/>
            <person name="Benko-Iseppon A.M."/>
        </authorList>
    </citation>
    <scope>NUCLEOTIDE SEQUENCE [LARGE SCALE GENOMIC DNA]</scope>
    <source>
        <tissue evidence="4">Leaves</tissue>
    </source>
</reference>
<protein>
    <submittedName>
        <fullName evidence="4">Uncharacterized protein</fullName>
    </submittedName>
</protein>
<feature type="signal peptide" evidence="3">
    <location>
        <begin position="1"/>
        <end position="32"/>
    </location>
</feature>
<evidence type="ECO:0000256" key="1">
    <source>
        <dbReference type="ARBA" id="ARBA00022723"/>
    </source>
</evidence>
<organism evidence="4 5">
    <name type="scientific">Stylosanthes scabra</name>
    <dbReference type="NCBI Taxonomy" id="79078"/>
    <lineage>
        <taxon>Eukaryota</taxon>
        <taxon>Viridiplantae</taxon>
        <taxon>Streptophyta</taxon>
        <taxon>Embryophyta</taxon>
        <taxon>Tracheophyta</taxon>
        <taxon>Spermatophyta</taxon>
        <taxon>Magnoliopsida</taxon>
        <taxon>eudicotyledons</taxon>
        <taxon>Gunneridae</taxon>
        <taxon>Pentapetalae</taxon>
        <taxon>rosids</taxon>
        <taxon>fabids</taxon>
        <taxon>Fabales</taxon>
        <taxon>Fabaceae</taxon>
        <taxon>Papilionoideae</taxon>
        <taxon>50 kb inversion clade</taxon>
        <taxon>dalbergioids sensu lato</taxon>
        <taxon>Dalbergieae</taxon>
        <taxon>Pterocarpus clade</taxon>
        <taxon>Stylosanthes</taxon>
    </lineage>
</organism>
<accession>A0ABU6W698</accession>
<dbReference type="SUPFAM" id="SSF56784">
    <property type="entry name" value="HAD-like"/>
    <property type="match status" value="1"/>
</dbReference>
<keyword evidence="3" id="KW-0732">Signal</keyword>